<keyword evidence="3" id="KW-0964">Secreted</keyword>
<dbReference type="OrthoDB" id="199913at2759"/>
<dbReference type="AlphaFoldDB" id="A0A482VAX4"/>
<feature type="non-terminal residue" evidence="6">
    <location>
        <position position="415"/>
    </location>
</feature>
<sequence length="415" mass="46364">MRKITNVNDKEYKIIHNPLLPQSLVIGDDKLLAQSYFNFSQPTVFYFHAFFESSRTASANLIKTGYLQRGGYNIILLNAPRLEAGPWYLTASKNTQIVGEYTAKLIDYLVSRGMYLPSLHLIGLSLGAQMAGVCGQSVKSGRISRITGLDPAGPLFKKWPKSLRLDSGDAEFVDVIHSDAGIFGFPRRVGHVDFWPNRGVSPQPGCTFKDVKKRAPDNIVELFFCSHWRSYQFYAESIINDQGFVSVPCDSWNDYLAGPPTFQIEELNFQLYPIDRSKCPGIDPQRDVIFELYKSGSPSRAEIMKIGDPLLTYDFFQPTVIFVHGFLESSNSKDATEIKDGLDPAGPIFGLLPGNLRLDKNDAEFVDVIHSDAGIFGYPRRMGHVDFWVNGGSGIQPGCYPYEIKQRSPGSVAEF</sequence>
<name>A0A482VAX4_ASBVE</name>
<evidence type="ECO:0000313" key="6">
    <source>
        <dbReference type="EMBL" id="RZB40340.1"/>
    </source>
</evidence>
<dbReference type="GO" id="GO:0016298">
    <property type="term" value="F:lipase activity"/>
    <property type="evidence" value="ECO:0007669"/>
    <property type="project" value="InterPro"/>
</dbReference>
<dbReference type="Gene3D" id="3.40.50.1820">
    <property type="entry name" value="alpha/beta hydrolase"/>
    <property type="match status" value="2"/>
</dbReference>
<dbReference type="InterPro" id="IPR033906">
    <property type="entry name" value="Lipase_N"/>
</dbReference>
<evidence type="ECO:0000256" key="1">
    <source>
        <dbReference type="ARBA" id="ARBA00004613"/>
    </source>
</evidence>
<dbReference type="GO" id="GO:0017171">
    <property type="term" value="F:serine hydrolase activity"/>
    <property type="evidence" value="ECO:0007669"/>
    <property type="project" value="TreeGrafter"/>
</dbReference>
<dbReference type="InterPro" id="IPR029058">
    <property type="entry name" value="AB_hydrolase_fold"/>
</dbReference>
<dbReference type="PANTHER" id="PTHR11610:SF169">
    <property type="entry name" value="GH15759P-RELATED"/>
    <property type="match status" value="1"/>
</dbReference>
<evidence type="ECO:0000313" key="7">
    <source>
        <dbReference type="Proteomes" id="UP000292052"/>
    </source>
</evidence>
<feature type="domain" description="Lipase" evidence="5">
    <location>
        <begin position="341"/>
        <end position="403"/>
    </location>
</feature>
<dbReference type="SUPFAM" id="SSF53474">
    <property type="entry name" value="alpha/beta-Hydrolases"/>
    <property type="match status" value="2"/>
</dbReference>
<dbReference type="PANTHER" id="PTHR11610">
    <property type="entry name" value="LIPASE"/>
    <property type="match status" value="1"/>
</dbReference>
<comment type="caution">
    <text evidence="6">The sequence shown here is derived from an EMBL/GenBank/DDBJ whole genome shotgun (WGS) entry which is preliminary data.</text>
</comment>
<dbReference type="InterPro" id="IPR013818">
    <property type="entry name" value="Lipase"/>
</dbReference>
<proteinExistence type="inferred from homology"/>
<dbReference type="GO" id="GO:0005615">
    <property type="term" value="C:extracellular space"/>
    <property type="evidence" value="ECO:0007669"/>
    <property type="project" value="TreeGrafter"/>
</dbReference>
<evidence type="ECO:0000259" key="5">
    <source>
        <dbReference type="Pfam" id="PF00151"/>
    </source>
</evidence>
<keyword evidence="7" id="KW-1185">Reference proteome</keyword>
<dbReference type="STRING" id="1661398.A0A482VAX4"/>
<dbReference type="Pfam" id="PF00151">
    <property type="entry name" value="Lipase"/>
    <property type="match status" value="2"/>
</dbReference>
<comment type="similarity">
    <text evidence="2 4">Belongs to the AB hydrolase superfamily. Lipase family.</text>
</comment>
<dbReference type="Proteomes" id="UP000292052">
    <property type="component" value="Unassembled WGS sequence"/>
</dbReference>
<dbReference type="EMBL" id="QDEB01119841">
    <property type="protein sequence ID" value="RZB40340.1"/>
    <property type="molecule type" value="Genomic_DNA"/>
</dbReference>
<dbReference type="GO" id="GO:0016042">
    <property type="term" value="P:lipid catabolic process"/>
    <property type="evidence" value="ECO:0007669"/>
    <property type="project" value="TreeGrafter"/>
</dbReference>
<organism evidence="6 7">
    <name type="scientific">Asbolus verrucosus</name>
    <name type="common">Desert ironclad beetle</name>
    <dbReference type="NCBI Taxonomy" id="1661398"/>
    <lineage>
        <taxon>Eukaryota</taxon>
        <taxon>Metazoa</taxon>
        <taxon>Ecdysozoa</taxon>
        <taxon>Arthropoda</taxon>
        <taxon>Hexapoda</taxon>
        <taxon>Insecta</taxon>
        <taxon>Pterygota</taxon>
        <taxon>Neoptera</taxon>
        <taxon>Endopterygota</taxon>
        <taxon>Coleoptera</taxon>
        <taxon>Polyphaga</taxon>
        <taxon>Cucujiformia</taxon>
        <taxon>Tenebrionidae</taxon>
        <taxon>Pimeliinae</taxon>
        <taxon>Asbolus</taxon>
    </lineage>
</organism>
<feature type="domain" description="Lipase" evidence="5">
    <location>
        <begin position="26"/>
        <end position="258"/>
    </location>
</feature>
<protein>
    <submittedName>
        <fullName evidence="6">Inactive pancreatic lipase-related protein 1</fullName>
    </submittedName>
</protein>
<comment type="subcellular location">
    <subcellularLocation>
        <location evidence="1">Secreted</location>
    </subcellularLocation>
</comment>
<accession>A0A482VAX4</accession>
<gene>
    <name evidence="6" type="ORF">BDFB_001292</name>
</gene>
<evidence type="ECO:0000256" key="4">
    <source>
        <dbReference type="RuleBase" id="RU004262"/>
    </source>
</evidence>
<evidence type="ECO:0000256" key="3">
    <source>
        <dbReference type="ARBA" id="ARBA00022525"/>
    </source>
</evidence>
<reference evidence="6 7" key="1">
    <citation type="submission" date="2017-03" db="EMBL/GenBank/DDBJ databases">
        <title>Genome of the blue death feigning beetle - Asbolus verrucosus.</title>
        <authorList>
            <person name="Rider S.D."/>
        </authorList>
    </citation>
    <scope>NUCLEOTIDE SEQUENCE [LARGE SCALE GENOMIC DNA]</scope>
    <source>
        <strain evidence="6">Butters</strain>
        <tissue evidence="6">Head and leg muscle</tissue>
    </source>
</reference>
<dbReference type="PRINTS" id="PR00821">
    <property type="entry name" value="TAGLIPASE"/>
</dbReference>
<dbReference type="CDD" id="cd00707">
    <property type="entry name" value="Pancreat_lipase_like"/>
    <property type="match status" value="1"/>
</dbReference>
<dbReference type="InterPro" id="IPR000734">
    <property type="entry name" value="TAG_lipase"/>
</dbReference>
<evidence type="ECO:0000256" key="2">
    <source>
        <dbReference type="ARBA" id="ARBA00010701"/>
    </source>
</evidence>